<dbReference type="EMBL" id="LBJQ01000063">
    <property type="protein sequence ID" value="RXH30830.1"/>
    <property type="molecule type" value="Genomic_DNA"/>
</dbReference>
<dbReference type="Proteomes" id="UP000289546">
    <property type="component" value="Unassembled WGS sequence"/>
</dbReference>
<reference evidence="2 3" key="1">
    <citation type="submission" date="2015-04" db="EMBL/GenBank/DDBJ databases">
        <title>Comparative genomics of rhizobia nodulating Arachis hypogaea in China.</title>
        <authorList>
            <person name="Li Y."/>
        </authorList>
    </citation>
    <scope>NUCLEOTIDE SEQUENCE [LARGE SCALE GENOMIC DNA]</scope>
    <source>
        <strain evidence="2 3">CCBAU 51757</strain>
    </source>
</reference>
<accession>A0A4Q0S5W6</accession>
<keyword evidence="3" id="KW-1185">Reference proteome</keyword>
<dbReference type="AlphaFoldDB" id="A0A4Q0S5W6"/>
<name>A0A4Q0S5W6_9BRAD</name>
<dbReference type="SUPFAM" id="SSF55729">
    <property type="entry name" value="Acyl-CoA N-acyltransferases (Nat)"/>
    <property type="match status" value="1"/>
</dbReference>
<dbReference type="Gene3D" id="3.40.630.30">
    <property type="match status" value="1"/>
</dbReference>
<evidence type="ECO:0000313" key="3">
    <source>
        <dbReference type="Proteomes" id="UP000289546"/>
    </source>
</evidence>
<dbReference type="Pfam" id="PF18014">
    <property type="entry name" value="Acetyltransf_18"/>
    <property type="match status" value="1"/>
</dbReference>
<dbReference type="RefSeq" id="WP_128918068.1">
    <property type="nucleotide sequence ID" value="NZ_LBJC01000071.1"/>
</dbReference>
<dbReference type="PANTHER" id="PTHR47237">
    <property type="entry name" value="SLL0310 PROTEIN"/>
    <property type="match status" value="1"/>
</dbReference>
<dbReference type="PANTHER" id="PTHR47237:SF1">
    <property type="entry name" value="SLL0310 PROTEIN"/>
    <property type="match status" value="1"/>
</dbReference>
<dbReference type="CDD" id="cd04301">
    <property type="entry name" value="NAT_SF"/>
    <property type="match status" value="1"/>
</dbReference>
<dbReference type="GO" id="GO:0016747">
    <property type="term" value="F:acyltransferase activity, transferring groups other than amino-acyl groups"/>
    <property type="evidence" value="ECO:0007669"/>
    <property type="project" value="InterPro"/>
</dbReference>
<dbReference type="InterPro" id="IPR000182">
    <property type="entry name" value="GNAT_dom"/>
</dbReference>
<organism evidence="2 3">
    <name type="scientific">Bradyrhizobium nanningense</name>
    <dbReference type="NCBI Taxonomy" id="1325118"/>
    <lineage>
        <taxon>Bacteria</taxon>
        <taxon>Pseudomonadati</taxon>
        <taxon>Pseudomonadota</taxon>
        <taxon>Alphaproteobacteria</taxon>
        <taxon>Hyphomicrobiales</taxon>
        <taxon>Nitrobacteraceae</taxon>
        <taxon>Bradyrhizobium</taxon>
    </lineage>
</organism>
<comment type="caution">
    <text evidence="2">The sequence shown here is derived from an EMBL/GenBank/DDBJ whole genome shotgun (WGS) entry which is preliminary data.</text>
</comment>
<dbReference type="PROSITE" id="PS51186">
    <property type="entry name" value="GNAT"/>
    <property type="match status" value="1"/>
</dbReference>
<gene>
    <name evidence="2" type="ORF">XH99_11405</name>
</gene>
<feature type="domain" description="N-acetyltransferase" evidence="1">
    <location>
        <begin position="4"/>
        <end position="139"/>
    </location>
</feature>
<dbReference type="OrthoDB" id="20916at2"/>
<dbReference type="Pfam" id="PF00583">
    <property type="entry name" value="Acetyltransf_1"/>
    <property type="match status" value="1"/>
</dbReference>
<evidence type="ECO:0000313" key="2">
    <source>
        <dbReference type="EMBL" id="RXH30830.1"/>
    </source>
</evidence>
<sequence>MSDLLIRNLRPEEISLAIDWAAAEGWNPGFSDAACFAAPDAEGFFVGEIDGEPVATVSCANYDDRFAFLGFYIVRADLRGSGHGLRIWSAAIAHAGTRVIGLDGVVAQQDNYRKSGFQLAYANIRYGGIAGAPLKPPADVVALDTVPFALVEADDATVFPARRSAFLRAWINTSDHVGRALLRDGKLAAWGVIRPCRTGYKIGPLVADDRIAAETIVGALLASADGEVFLDVPAVNREAIALAEALGLKPVFETARMYTGAIPSLRIDRVFGVTSFELG</sequence>
<protein>
    <submittedName>
        <fullName evidence="2">GCN5 family acetyltransferase</fullName>
    </submittedName>
</protein>
<dbReference type="InterPro" id="IPR052729">
    <property type="entry name" value="Acyl/Acetyltrans_Enzymes"/>
</dbReference>
<keyword evidence="2" id="KW-0808">Transferase</keyword>
<dbReference type="InterPro" id="IPR041496">
    <property type="entry name" value="YitH/HolE_GNAT"/>
</dbReference>
<evidence type="ECO:0000259" key="1">
    <source>
        <dbReference type="PROSITE" id="PS51186"/>
    </source>
</evidence>
<dbReference type="InterPro" id="IPR016181">
    <property type="entry name" value="Acyl_CoA_acyltransferase"/>
</dbReference>
<proteinExistence type="predicted"/>
<dbReference type="Gene3D" id="3.40.630.90">
    <property type="match status" value="1"/>
</dbReference>